<gene>
    <name evidence="2" type="ORF">ABSH63_06000</name>
</gene>
<dbReference type="EMBL" id="JBEPIJ010000005">
    <property type="protein sequence ID" value="MES0873554.1"/>
    <property type="molecule type" value="Genomic_DNA"/>
</dbReference>
<dbReference type="Proteomes" id="UP001465331">
    <property type="component" value="Unassembled WGS sequence"/>
</dbReference>
<evidence type="ECO:0000313" key="3">
    <source>
        <dbReference type="Proteomes" id="UP001465331"/>
    </source>
</evidence>
<keyword evidence="3" id="KW-1185">Reference proteome</keyword>
<name>A0ABV2A8U9_9GAMM</name>
<feature type="chain" id="PRO_5045728497" evidence="1">
    <location>
        <begin position="37"/>
        <end position="88"/>
    </location>
</feature>
<comment type="caution">
    <text evidence="2">The sequence shown here is derived from an EMBL/GenBank/DDBJ whole genome shotgun (WGS) entry which is preliminary data.</text>
</comment>
<evidence type="ECO:0000313" key="2">
    <source>
        <dbReference type="EMBL" id="MES0873554.1"/>
    </source>
</evidence>
<proteinExistence type="predicted"/>
<evidence type="ECO:0000256" key="1">
    <source>
        <dbReference type="SAM" id="SignalP"/>
    </source>
</evidence>
<organism evidence="2 3">
    <name type="scientific">Sinimarinibacterium thermocellulolyticum</name>
    <dbReference type="NCBI Taxonomy" id="3170016"/>
    <lineage>
        <taxon>Bacteria</taxon>
        <taxon>Pseudomonadati</taxon>
        <taxon>Pseudomonadota</taxon>
        <taxon>Gammaproteobacteria</taxon>
        <taxon>Nevskiales</taxon>
        <taxon>Nevskiaceae</taxon>
        <taxon>Sinimarinibacterium</taxon>
    </lineage>
</organism>
<accession>A0ABV2A8U9</accession>
<protein>
    <submittedName>
        <fullName evidence="2">Uncharacterized protein</fullName>
    </submittedName>
</protein>
<sequence length="88" mass="9359">MLRIYDETQIRRRLRLKRTQMLTLFCAGAACGLWLAQDGGTVNVADAAVAVPGSGPALATRWCTTDAMRGLRFDCGLASTALTPAEGS</sequence>
<dbReference type="RefSeq" id="WP_352888314.1">
    <property type="nucleotide sequence ID" value="NZ_JBEPIJ010000005.1"/>
</dbReference>
<keyword evidence="1" id="KW-0732">Signal</keyword>
<dbReference type="PROSITE" id="PS51257">
    <property type="entry name" value="PROKAR_LIPOPROTEIN"/>
    <property type="match status" value="1"/>
</dbReference>
<feature type="signal peptide" evidence="1">
    <location>
        <begin position="1"/>
        <end position="36"/>
    </location>
</feature>
<reference evidence="2 3" key="1">
    <citation type="submission" date="2024-06" db="EMBL/GenBank/DDBJ databases">
        <authorList>
            <person name="Li Z."/>
            <person name="Jiang Y."/>
        </authorList>
    </citation>
    <scope>NUCLEOTIDE SEQUENCE [LARGE SCALE GENOMIC DNA]</scope>
    <source>
        <strain evidence="2 3">HSW-8</strain>
    </source>
</reference>